<feature type="signal peptide" evidence="1">
    <location>
        <begin position="1"/>
        <end position="23"/>
    </location>
</feature>
<evidence type="ECO:0008006" key="4">
    <source>
        <dbReference type="Google" id="ProtNLM"/>
    </source>
</evidence>
<dbReference type="AlphaFoldDB" id="A0A3A2ZU32"/>
<accession>A0A3A2ZU32</accession>
<keyword evidence="3" id="KW-1185">Reference proteome</keyword>
<comment type="caution">
    <text evidence="2">The sequence shown here is derived from an EMBL/GenBank/DDBJ whole genome shotgun (WGS) entry which is preliminary data.</text>
</comment>
<organism evidence="2 3">
    <name type="scientific">Aspergillus sclerotialis</name>
    <dbReference type="NCBI Taxonomy" id="2070753"/>
    <lineage>
        <taxon>Eukaryota</taxon>
        <taxon>Fungi</taxon>
        <taxon>Dikarya</taxon>
        <taxon>Ascomycota</taxon>
        <taxon>Pezizomycotina</taxon>
        <taxon>Eurotiomycetes</taxon>
        <taxon>Eurotiomycetidae</taxon>
        <taxon>Eurotiales</taxon>
        <taxon>Aspergillaceae</taxon>
        <taxon>Aspergillus</taxon>
        <taxon>Aspergillus subgen. Polypaecilum</taxon>
    </lineage>
</organism>
<feature type="chain" id="PRO_5017337247" description="Serum paraoxonase/arylesterase family protein" evidence="1">
    <location>
        <begin position="24"/>
        <end position="418"/>
    </location>
</feature>
<dbReference type="SUPFAM" id="SSF63829">
    <property type="entry name" value="Calcium-dependent phosphotriesterase"/>
    <property type="match status" value="1"/>
</dbReference>
<gene>
    <name evidence="2" type="ORF">PHISCL_01003</name>
</gene>
<evidence type="ECO:0000313" key="3">
    <source>
        <dbReference type="Proteomes" id="UP000266188"/>
    </source>
</evidence>
<dbReference type="Gene3D" id="2.120.10.30">
    <property type="entry name" value="TolB, C-terminal domain"/>
    <property type="match status" value="1"/>
</dbReference>
<reference evidence="3" key="1">
    <citation type="submission" date="2017-02" db="EMBL/GenBank/DDBJ databases">
        <authorList>
            <person name="Tafer H."/>
            <person name="Lopandic K."/>
        </authorList>
    </citation>
    <scope>NUCLEOTIDE SEQUENCE [LARGE SCALE GENOMIC DNA]</scope>
    <source>
        <strain evidence="3">CBS 366.77</strain>
    </source>
</reference>
<dbReference type="PANTHER" id="PTHR11799:SF12">
    <property type="entry name" value="PARAOXONASE-RELATED"/>
    <property type="match status" value="1"/>
</dbReference>
<evidence type="ECO:0000313" key="2">
    <source>
        <dbReference type="EMBL" id="RJE26679.1"/>
    </source>
</evidence>
<name>A0A3A2ZU32_9EURO</name>
<dbReference type="OrthoDB" id="5307922at2759"/>
<dbReference type="EMBL" id="MVGC01000017">
    <property type="protein sequence ID" value="RJE26679.1"/>
    <property type="molecule type" value="Genomic_DNA"/>
</dbReference>
<proteinExistence type="predicted"/>
<keyword evidence="1" id="KW-0732">Signal</keyword>
<dbReference type="InterPro" id="IPR011042">
    <property type="entry name" value="6-blade_b-propeller_TolB-like"/>
</dbReference>
<dbReference type="InterPro" id="IPR051288">
    <property type="entry name" value="Serum_paraoxonase/arylesterase"/>
</dbReference>
<sequence length="418" mass="45808">MPGLFSLAVAALLVASFYGPVYRELTILGVFRKPSPAVFAENQVFYKIEDTVHCEDLHHYADRLFAACEDTPETRFGWFPPMVIFKEPPQSGSIHVIGPKTMKSTRLGFENFSGPFVTHGIDVTQDPDQKDAVYIFAVNHLPNPGYDSAGANGEDNPKARSQVELFHHVLGSSTVKHVRSIRHPLIKTPNDIYAEGPFSFYVTNDHYYREGAKRHVEDAVPAAKWSNIVHVHIGDLESTDGQSGIDVTVALTGLHNNNGLGHGQSPDEMVISSALGGTLYRAKPSRANHTISVLDSIPLDSVTDNPSYFKDPYATPSNDASGYLVAGIARPIDLPFTFTDPTAKDGVMVWYVRPNSTSVEGSTTWEKRLIFEDDGTHIRTASAAVLVGIKPQPNESKKAWLFVTGFLSESAIAVQVEL</sequence>
<protein>
    <recommendedName>
        <fullName evidence="4">Serum paraoxonase/arylesterase family protein</fullName>
    </recommendedName>
</protein>
<dbReference type="PANTHER" id="PTHR11799">
    <property type="entry name" value="PARAOXONASE"/>
    <property type="match status" value="1"/>
</dbReference>
<dbReference type="Proteomes" id="UP000266188">
    <property type="component" value="Unassembled WGS sequence"/>
</dbReference>
<evidence type="ECO:0000256" key="1">
    <source>
        <dbReference type="SAM" id="SignalP"/>
    </source>
</evidence>